<dbReference type="Gene3D" id="3.40.50.1980">
    <property type="entry name" value="Nitrogenase molybdenum iron protein domain"/>
    <property type="match status" value="2"/>
</dbReference>
<organism evidence="2 3">
    <name type="scientific">Arcobacter defluvii</name>
    <dbReference type="NCBI Taxonomy" id="873191"/>
    <lineage>
        <taxon>Bacteria</taxon>
        <taxon>Pseudomonadati</taxon>
        <taxon>Campylobacterota</taxon>
        <taxon>Epsilonproteobacteria</taxon>
        <taxon>Campylobacterales</taxon>
        <taxon>Arcobacteraceae</taxon>
        <taxon>Arcobacter</taxon>
    </lineage>
</organism>
<dbReference type="Gene3D" id="1.20.58.2180">
    <property type="match status" value="1"/>
</dbReference>
<dbReference type="KEGG" id="adz:ADFLV_0036"/>
<dbReference type="GO" id="GO:0071281">
    <property type="term" value="P:cellular response to iron ion"/>
    <property type="evidence" value="ECO:0007669"/>
    <property type="project" value="TreeGrafter"/>
</dbReference>
<dbReference type="PANTHER" id="PTHR30535">
    <property type="entry name" value="VITAMIN B12-BINDING PROTEIN"/>
    <property type="match status" value="1"/>
</dbReference>
<evidence type="ECO:0000313" key="2">
    <source>
        <dbReference type="EMBL" id="QKF76108.1"/>
    </source>
</evidence>
<dbReference type="InterPro" id="IPR050902">
    <property type="entry name" value="ABC_Transporter_SBP"/>
</dbReference>
<dbReference type="InterPro" id="IPR002491">
    <property type="entry name" value="ABC_transptr_periplasmic_BD"/>
</dbReference>
<dbReference type="RefSeq" id="WP_129011423.1">
    <property type="nucleotide sequence ID" value="NZ_CP053835.1"/>
</dbReference>
<feature type="domain" description="Fe/B12 periplasmic-binding" evidence="1">
    <location>
        <begin position="36"/>
        <end position="304"/>
    </location>
</feature>
<accession>A0AAE7BBD2</accession>
<gene>
    <name evidence="2" type="ORF">ADFLV_0036</name>
</gene>
<dbReference type="EMBL" id="CP053835">
    <property type="protein sequence ID" value="QKF76108.1"/>
    <property type="molecule type" value="Genomic_DNA"/>
</dbReference>
<evidence type="ECO:0000259" key="1">
    <source>
        <dbReference type="PROSITE" id="PS50983"/>
    </source>
</evidence>
<sequence>MFKILLLIFSFYLYSNAVIFEDMFKEKSEIKDDIKKIYASNPVLLYSLYAVDKSKIAGLNFPFNENEAKFLDEKTKNLPVLGGWFGQGKTPNSEMILQINPDVILLTDNTKKLGDEKIKASLGGAKNIPLIYLKSNSLEELVDSFSYIGKLTNNEKRAKELENYGKDSLNLAKEVSQKASKKPKVYYAEGKNGLETECNTSIHSELINLAGGKNVHQCETTNLFGKQAINFEQVLAYNPEIILVYDKEFYQKIYKDSNWKHIDAVKNRRVYFLPFGPFSWFDRPPSFMKLLGLRWLLSVFHPEVYKLDINKEAKEFYSLFLGIDLSDEQLNEIIGKNLE</sequence>
<name>A0AAE7BBD2_9BACT</name>
<reference evidence="2 3" key="1">
    <citation type="submission" date="2020-05" db="EMBL/GenBank/DDBJ databases">
        <title>Complete genome sequencing of Campylobacter and Arcobacter type strains.</title>
        <authorList>
            <person name="Miller W.G."/>
            <person name="Yee E."/>
        </authorList>
    </citation>
    <scope>NUCLEOTIDE SEQUENCE [LARGE SCALE GENOMIC DNA]</scope>
    <source>
        <strain evidence="2 3">LMG 25694</strain>
    </source>
</reference>
<protein>
    <submittedName>
        <fullName evidence="2">Iron siderophore ABC transporter, periplasmic substrate-binding protein</fullName>
    </submittedName>
</protein>
<dbReference type="PROSITE" id="PS50983">
    <property type="entry name" value="FE_B12_PBP"/>
    <property type="match status" value="1"/>
</dbReference>
<dbReference type="PANTHER" id="PTHR30535:SF34">
    <property type="entry name" value="MOLYBDATE-BINDING PROTEIN MOLA"/>
    <property type="match status" value="1"/>
</dbReference>
<dbReference type="SUPFAM" id="SSF53807">
    <property type="entry name" value="Helical backbone' metal receptor"/>
    <property type="match status" value="1"/>
</dbReference>
<dbReference type="AlphaFoldDB" id="A0AAE7BBD2"/>
<proteinExistence type="predicted"/>
<evidence type="ECO:0000313" key="3">
    <source>
        <dbReference type="Proteomes" id="UP000503313"/>
    </source>
</evidence>
<dbReference type="Proteomes" id="UP000503313">
    <property type="component" value="Chromosome"/>
</dbReference>
<keyword evidence="3" id="KW-1185">Reference proteome</keyword>
<dbReference type="Pfam" id="PF01497">
    <property type="entry name" value="Peripla_BP_2"/>
    <property type="match status" value="1"/>
</dbReference>